<reference evidence="4 5" key="1">
    <citation type="submission" date="2021-03" db="EMBL/GenBank/DDBJ databases">
        <title>Genomic Encyclopedia of Type Strains, Phase III (KMG-III): the genomes of soil and plant-associated and newly described type strains.</title>
        <authorList>
            <person name="Whitman W."/>
        </authorList>
    </citation>
    <scope>NUCLEOTIDE SEQUENCE [LARGE SCALE GENOMIC DNA]</scope>
    <source>
        <strain evidence="4 5">IMMIB AFH-6</strain>
    </source>
</reference>
<dbReference type="PROSITE" id="PS50110">
    <property type="entry name" value="RESPONSE_REGULATORY"/>
    <property type="match status" value="1"/>
</dbReference>
<evidence type="ECO:0000313" key="4">
    <source>
        <dbReference type="EMBL" id="MBP2295419.1"/>
    </source>
</evidence>
<gene>
    <name evidence="4" type="ORF">J2851_005224</name>
</gene>
<dbReference type="InterPro" id="IPR050595">
    <property type="entry name" value="Bact_response_regulator"/>
</dbReference>
<name>A0ABS4SS81_9PROT</name>
<dbReference type="RefSeq" id="WP_209769902.1">
    <property type="nucleotide sequence ID" value="NZ_JAGINP010000021.1"/>
</dbReference>
<sequence length="130" mass="14000">MERAVPPSVHIIIAEDEALAVMALQEALERAGYRVTVTHNGLRALDAERHDPADVLLTDLCMPQLGGAELIRQIRARRPGLPVVVMTGSPPPGGKDELQAQDPGQMEILIKPLDPANVVRTITTILTISS</sequence>
<evidence type="ECO:0000313" key="5">
    <source>
        <dbReference type="Proteomes" id="UP000781958"/>
    </source>
</evidence>
<feature type="modified residue" description="4-aspartylphosphate" evidence="2">
    <location>
        <position position="59"/>
    </location>
</feature>
<dbReference type="Gene3D" id="3.40.50.2300">
    <property type="match status" value="1"/>
</dbReference>
<dbReference type="InterPro" id="IPR001789">
    <property type="entry name" value="Sig_transdc_resp-reg_receiver"/>
</dbReference>
<keyword evidence="5" id="KW-1185">Reference proteome</keyword>
<dbReference type="PANTHER" id="PTHR44591">
    <property type="entry name" value="STRESS RESPONSE REGULATOR PROTEIN 1"/>
    <property type="match status" value="1"/>
</dbReference>
<dbReference type="InterPro" id="IPR011006">
    <property type="entry name" value="CheY-like_superfamily"/>
</dbReference>
<protein>
    <submittedName>
        <fullName evidence="4">CheY-like chemotaxis protein</fullName>
    </submittedName>
</protein>
<evidence type="ECO:0000256" key="1">
    <source>
        <dbReference type="ARBA" id="ARBA00022553"/>
    </source>
</evidence>
<accession>A0ABS4SS81</accession>
<dbReference type="SMART" id="SM00448">
    <property type="entry name" value="REC"/>
    <property type="match status" value="1"/>
</dbReference>
<keyword evidence="1 2" id="KW-0597">Phosphoprotein</keyword>
<dbReference type="Proteomes" id="UP000781958">
    <property type="component" value="Unassembled WGS sequence"/>
</dbReference>
<organism evidence="4 5">
    <name type="scientific">Azospirillum rugosum</name>
    <dbReference type="NCBI Taxonomy" id="416170"/>
    <lineage>
        <taxon>Bacteria</taxon>
        <taxon>Pseudomonadati</taxon>
        <taxon>Pseudomonadota</taxon>
        <taxon>Alphaproteobacteria</taxon>
        <taxon>Rhodospirillales</taxon>
        <taxon>Azospirillaceae</taxon>
        <taxon>Azospirillum</taxon>
    </lineage>
</organism>
<feature type="domain" description="Response regulatory" evidence="3">
    <location>
        <begin position="10"/>
        <end position="126"/>
    </location>
</feature>
<dbReference type="EMBL" id="JAGINP010000021">
    <property type="protein sequence ID" value="MBP2295419.1"/>
    <property type="molecule type" value="Genomic_DNA"/>
</dbReference>
<dbReference type="CDD" id="cd00156">
    <property type="entry name" value="REC"/>
    <property type="match status" value="1"/>
</dbReference>
<evidence type="ECO:0000259" key="3">
    <source>
        <dbReference type="PROSITE" id="PS50110"/>
    </source>
</evidence>
<dbReference type="Pfam" id="PF00072">
    <property type="entry name" value="Response_reg"/>
    <property type="match status" value="1"/>
</dbReference>
<evidence type="ECO:0000256" key="2">
    <source>
        <dbReference type="PROSITE-ProRule" id="PRU00169"/>
    </source>
</evidence>
<comment type="caution">
    <text evidence="4">The sequence shown here is derived from an EMBL/GenBank/DDBJ whole genome shotgun (WGS) entry which is preliminary data.</text>
</comment>
<dbReference type="SUPFAM" id="SSF52172">
    <property type="entry name" value="CheY-like"/>
    <property type="match status" value="1"/>
</dbReference>
<proteinExistence type="predicted"/>
<dbReference type="PANTHER" id="PTHR44591:SF3">
    <property type="entry name" value="RESPONSE REGULATORY DOMAIN-CONTAINING PROTEIN"/>
    <property type="match status" value="1"/>
</dbReference>